<dbReference type="Proteomes" id="UP000561326">
    <property type="component" value="Unassembled WGS sequence"/>
</dbReference>
<feature type="transmembrane region" description="Helical" evidence="1">
    <location>
        <begin position="126"/>
        <end position="159"/>
    </location>
</feature>
<feature type="transmembrane region" description="Helical" evidence="1">
    <location>
        <begin position="166"/>
        <end position="195"/>
    </location>
</feature>
<accession>A0A848CU00</accession>
<proteinExistence type="predicted"/>
<dbReference type="OrthoDB" id="2065033at2"/>
<keyword evidence="1" id="KW-0472">Membrane</keyword>
<dbReference type="Pfam" id="PF01944">
    <property type="entry name" value="SpoIIM"/>
    <property type="match status" value="1"/>
</dbReference>
<dbReference type="InterPro" id="IPR014196">
    <property type="entry name" value="SpoIIM"/>
</dbReference>
<comment type="caution">
    <text evidence="2">The sequence shown here is derived from an EMBL/GenBank/DDBJ whole genome shotgun (WGS) entry which is preliminary data.</text>
</comment>
<keyword evidence="1" id="KW-1133">Transmembrane helix</keyword>
<gene>
    <name evidence="2" type="primary">spoIIM</name>
    <name evidence="2" type="ORF">HF838_00670</name>
</gene>
<dbReference type="NCBIfam" id="TIGR02831">
    <property type="entry name" value="spo_II_M"/>
    <property type="match status" value="1"/>
</dbReference>
<feature type="transmembrane region" description="Helical" evidence="1">
    <location>
        <begin position="60"/>
        <end position="82"/>
    </location>
</feature>
<organism evidence="2 3">
    <name type="scientific">Aneurinibacillus aneurinilyticus</name>
    <name type="common">Bacillus aneurinolyticus</name>
    <dbReference type="NCBI Taxonomy" id="1391"/>
    <lineage>
        <taxon>Bacteria</taxon>
        <taxon>Bacillati</taxon>
        <taxon>Bacillota</taxon>
        <taxon>Bacilli</taxon>
        <taxon>Bacillales</taxon>
        <taxon>Paenibacillaceae</taxon>
        <taxon>Aneurinibacillus group</taxon>
        <taxon>Aneurinibacillus</taxon>
    </lineage>
</organism>
<feature type="transmembrane region" description="Helical" evidence="1">
    <location>
        <begin position="215"/>
        <end position="239"/>
    </location>
</feature>
<dbReference type="AlphaFoldDB" id="A0A848CU00"/>
<name>A0A848CU00_ANEAE</name>
<evidence type="ECO:0000256" key="1">
    <source>
        <dbReference type="SAM" id="Phobius"/>
    </source>
</evidence>
<evidence type="ECO:0000313" key="3">
    <source>
        <dbReference type="Proteomes" id="UP000561326"/>
    </source>
</evidence>
<keyword evidence="1" id="KW-0812">Transmembrane</keyword>
<dbReference type="InterPro" id="IPR002798">
    <property type="entry name" value="SpoIIM-like"/>
</dbReference>
<evidence type="ECO:0000313" key="2">
    <source>
        <dbReference type="EMBL" id="NME96756.1"/>
    </source>
</evidence>
<sequence>MARYRLSKAVPVYTEKSRLSNTLPLSYIYIVVRDRQGGFPLVRSKLGQTLQQNVRENSSLYLFTIVLFIMGVGFGAVVVNSLGLTQKQELFMYVSQFFHELKSDNITDPFRSFQNSLGHYLKYVGFMWILGLSIIGLPLILLMVFLKGVVVGFTVGFLVNQLQWKGLYFAIVSVLPQNLLVIPAIIIVATAGISFSLHLVQSRFLKRGGALYPRFLVYSALILIMGGIVTIAAALEAFISPTLMKHASATLLKFIIIII</sequence>
<protein>
    <submittedName>
        <fullName evidence="2">Stage II sporulation protein M</fullName>
    </submittedName>
</protein>
<reference evidence="2 3" key="1">
    <citation type="submission" date="2020-04" db="EMBL/GenBank/DDBJ databases">
        <authorList>
            <person name="Hitch T.C.A."/>
            <person name="Wylensek D."/>
            <person name="Clavel T."/>
        </authorList>
    </citation>
    <scope>NUCLEOTIDE SEQUENCE [LARGE SCALE GENOMIC DNA]</scope>
    <source>
        <strain evidence="2 3">WB01_D5_05</strain>
    </source>
</reference>
<dbReference type="EMBL" id="JABAGO010000001">
    <property type="protein sequence ID" value="NME96756.1"/>
    <property type="molecule type" value="Genomic_DNA"/>
</dbReference>